<sequence length="255" mass="25901">MPVTAVSGSASGIGAAVCEALRAAGHRIIGIDRAQADVIADLSSKAGRQQAVAQVLEQCGGVLDGLVCCAGLGVTASSSSLVLAVNYFGVSELLEGLADALSKGAHPAALVIGSVASTHAGADQQPMVTAMLAGDEAQALELANTLAQPHIAYASSKYAVTCDARRKAVRWAAQGIRLNVIAPGAVETPLHQAAKDDARFGKAVREFVAPLGRAGEPAEIAQAVAFLQSPQASFITGSVLFVDGGMDAMARPQRF</sequence>
<dbReference type="Proteomes" id="UP000215788">
    <property type="component" value="Unassembled WGS sequence"/>
</dbReference>
<keyword evidence="2" id="KW-0560">Oxidoreductase</keyword>
<evidence type="ECO:0000313" key="4">
    <source>
        <dbReference type="Proteomes" id="UP000215788"/>
    </source>
</evidence>
<dbReference type="Pfam" id="PF13561">
    <property type="entry name" value="adh_short_C2"/>
    <property type="match status" value="1"/>
</dbReference>
<dbReference type="OrthoDB" id="9786435at2"/>
<dbReference type="InterPro" id="IPR036291">
    <property type="entry name" value="NAD(P)-bd_dom_sf"/>
</dbReference>
<dbReference type="PRINTS" id="PR00081">
    <property type="entry name" value="GDHRDH"/>
</dbReference>
<dbReference type="RefSeq" id="WP_094993390.1">
    <property type="nucleotide sequence ID" value="NZ_NQKI01000013.1"/>
</dbReference>
<dbReference type="PANTHER" id="PTHR24321:SF8">
    <property type="entry name" value="ESTRADIOL 17-BETA-DEHYDROGENASE 8-RELATED"/>
    <property type="match status" value="1"/>
</dbReference>
<evidence type="ECO:0000313" key="3">
    <source>
        <dbReference type="EMBL" id="OZY59563.1"/>
    </source>
</evidence>
<name>A0A266NAV7_9PSED</name>
<evidence type="ECO:0000256" key="1">
    <source>
        <dbReference type="ARBA" id="ARBA00006484"/>
    </source>
</evidence>
<proteinExistence type="inferred from homology"/>
<dbReference type="PANTHER" id="PTHR24321">
    <property type="entry name" value="DEHYDROGENASES, SHORT CHAIN"/>
    <property type="match status" value="1"/>
</dbReference>
<dbReference type="Gene3D" id="3.40.50.720">
    <property type="entry name" value="NAD(P)-binding Rossmann-like Domain"/>
    <property type="match status" value="1"/>
</dbReference>
<organism evidence="3 4">
    <name type="scientific">Pseudomonas lundensis</name>
    <dbReference type="NCBI Taxonomy" id="86185"/>
    <lineage>
        <taxon>Bacteria</taxon>
        <taxon>Pseudomonadati</taxon>
        <taxon>Pseudomonadota</taxon>
        <taxon>Gammaproteobacteria</taxon>
        <taxon>Pseudomonadales</taxon>
        <taxon>Pseudomonadaceae</taxon>
        <taxon>Pseudomonas</taxon>
    </lineage>
</organism>
<comment type="caution">
    <text evidence="3">The sequence shown here is derived from an EMBL/GenBank/DDBJ whole genome shotgun (WGS) entry which is preliminary data.</text>
</comment>
<dbReference type="EMBL" id="NQKI01000013">
    <property type="protein sequence ID" value="OZY59563.1"/>
    <property type="molecule type" value="Genomic_DNA"/>
</dbReference>
<reference evidence="3 4" key="1">
    <citation type="submission" date="2017-08" db="EMBL/GenBank/DDBJ databases">
        <title>Genomic and metabolic characterisation of spoilage-associated Pseudomonas species.</title>
        <authorList>
            <person name="Stanborough T."/>
            <person name="Fegan N."/>
            <person name="Powell S.M."/>
            <person name="Singh T."/>
            <person name="Tamplin M.L."/>
            <person name="Chandry P.S."/>
        </authorList>
    </citation>
    <scope>NUCLEOTIDE SEQUENCE [LARGE SCALE GENOMIC DNA]</scope>
    <source>
        <strain evidence="3 4">L1802</strain>
    </source>
</reference>
<comment type="similarity">
    <text evidence="1">Belongs to the short-chain dehydrogenases/reductases (SDR) family.</text>
</comment>
<gene>
    <name evidence="3" type="ORF">CJF39_10655</name>
</gene>
<evidence type="ECO:0000256" key="2">
    <source>
        <dbReference type="ARBA" id="ARBA00023002"/>
    </source>
</evidence>
<dbReference type="SUPFAM" id="SSF51735">
    <property type="entry name" value="NAD(P)-binding Rossmann-fold domains"/>
    <property type="match status" value="1"/>
</dbReference>
<accession>A0A266NAV7</accession>
<dbReference type="GO" id="GO:0016491">
    <property type="term" value="F:oxidoreductase activity"/>
    <property type="evidence" value="ECO:0007669"/>
    <property type="project" value="UniProtKB-KW"/>
</dbReference>
<protein>
    <submittedName>
        <fullName evidence="3">3-alpha-hydroxysteroid dehydrogenase</fullName>
    </submittedName>
</protein>
<dbReference type="AlphaFoldDB" id="A0A266NAV7"/>
<dbReference type="InterPro" id="IPR002347">
    <property type="entry name" value="SDR_fam"/>
</dbReference>